<dbReference type="GO" id="GO:0008094">
    <property type="term" value="F:ATP-dependent activity, acting on DNA"/>
    <property type="evidence" value="ECO:0007669"/>
    <property type="project" value="TreeGrafter"/>
</dbReference>
<dbReference type="Proteomes" id="UP000567179">
    <property type="component" value="Unassembled WGS sequence"/>
</dbReference>
<dbReference type="SUPFAM" id="SSF52540">
    <property type="entry name" value="P-loop containing nucleoside triphosphate hydrolases"/>
    <property type="match status" value="2"/>
</dbReference>
<dbReference type="InterPro" id="IPR050628">
    <property type="entry name" value="SNF2_RAD54_helicase_TF"/>
</dbReference>
<accession>A0A8H5BU56</accession>
<dbReference type="GO" id="GO:0005634">
    <property type="term" value="C:nucleus"/>
    <property type="evidence" value="ECO:0007669"/>
    <property type="project" value="TreeGrafter"/>
</dbReference>
<dbReference type="PROSITE" id="PS51192">
    <property type="entry name" value="HELICASE_ATP_BIND_1"/>
    <property type="match status" value="1"/>
</dbReference>
<feature type="region of interest" description="Disordered" evidence="7">
    <location>
        <begin position="20"/>
        <end position="42"/>
    </location>
</feature>
<evidence type="ECO:0000256" key="3">
    <source>
        <dbReference type="ARBA" id="ARBA00022801"/>
    </source>
</evidence>
<evidence type="ECO:0000256" key="2">
    <source>
        <dbReference type="ARBA" id="ARBA00022741"/>
    </source>
</evidence>
<dbReference type="SMART" id="SM00184">
    <property type="entry name" value="RING"/>
    <property type="match status" value="1"/>
</dbReference>
<dbReference type="GO" id="GO:0004386">
    <property type="term" value="F:helicase activity"/>
    <property type="evidence" value="ECO:0007669"/>
    <property type="project" value="UniProtKB-KW"/>
</dbReference>
<dbReference type="InterPro" id="IPR038718">
    <property type="entry name" value="SNF2-like_sf"/>
</dbReference>
<dbReference type="OrthoDB" id="423559at2759"/>
<dbReference type="GO" id="GO:0016787">
    <property type="term" value="F:hydrolase activity"/>
    <property type="evidence" value="ECO:0007669"/>
    <property type="project" value="UniProtKB-KW"/>
</dbReference>
<keyword evidence="3" id="KW-0378">Hydrolase</keyword>
<dbReference type="GO" id="GO:0008270">
    <property type="term" value="F:zinc ion binding"/>
    <property type="evidence" value="ECO:0007669"/>
    <property type="project" value="UniProtKB-KW"/>
</dbReference>
<dbReference type="InterPro" id="IPR000330">
    <property type="entry name" value="SNF2_N"/>
</dbReference>
<protein>
    <submittedName>
        <fullName evidence="11">Uncharacterized protein</fullName>
    </submittedName>
</protein>
<dbReference type="PANTHER" id="PTHR45626">
    <property type="entry name" value="TRANSCRIPTION TERMINATION FACTOR 2-RELATED"/>
    <property type="match status" value="1"/>
</dbReference>
<comment type="similarity">
    <text evidence="1">Belongs to the SNF2/RAD54 helicase family.</text>
</comment>
<keyword evidence="6" id="KW-0862">Zinc</keyword>
<dbReference type="Gene3D" id="3.40.50.300">
    <property type="entry name" value="P-loop containing nucleotide triphosphate hydrolases"/>
    <property type="match status" value="2"/>
</dbReference>
<dbReference type="SUPFAM" id="SSF57850">
    <property type="entry name" value="RING/U-box"/>
    <property type="match status" value="1"/>
</dbReference>
<organism evidence="11 12">
    <name type="scientific">Psilocybe cf. subviscida</name>
    <dbReference type="NCBI Taxonomy" id="2480587"/>
    <lineage>
        <taxon>Eukaryota</taxon>
        <taxon>Fungi</taxon>
        <taxon>Dikarya</taxon>
        <taxon>Basidiomycota</taxon>
        <taxon>Agaricomycotina</taxon>
        <taxon>Agaricomycetes</taxon>
        <taxon>Agaricomycetidae</taxon>
        <taxon>Agaricales</taxon>
        <taxon>Agaricineae</taxon>
        <taxon>Strophariaceae</taxon>
        <taxon>Psilocybe</taxon>
    </lineage>
</organism>
<dbReference type="GO" id="GO:0005524">
    <property type="term" value="F:ATP binding"/>
    <property type="evidence" value="ECO:0007669"/>
    <property type="project" value="UniProtKB-KW"/>
</dbReference>
<dbReference type="InterPro" id="IPR027417">
    <property type="entry name" value="P-loop_NTPase"/>
</dbReference>
<evidence type="ECO:0000259" key="10">
    <source>
        <dbReference type="PROSITE" id="PS51194"/>
    </source>
</evidence>
<feature type="domain" description="Helicase C-terminal" evidence="10">
    <location>
        <begin position="808"/>
        <end position="964"/>
    </location>
</feature>
<feature type="region of interest" description="Disordered" evidence="7">
    <location>
        <begin position="633"/>
        <end position="789"/>
    </location>
</feature>
<dbReference type="CDD" id="cd18008">
    <property type="entry name" value="DEXDc_SHPRH-like"/>
    <property type="match status" value="1"/>
</dbReference>
<dbReference type="InterPro" id="IPR001650">
    <property type="entry name" value="Helicase_C-like"/>
</dbReference>
<dbReference type="InterPro" id="IPR049730">
    <property type="entry name" value="SNF2/RAD54-like_C"/>
</dbReference>
<dbReference type="InterPro" id="IPR013083">
    <property type="entry name" value="Znf_RING/FYVE/PHD"/>
</dbReference>
<keyword evidence="2" id="KW-0547">Nucleotide-binding</keyword>
<evidence type="ECO:0000259" key="9">
    <source>
        <dbReference type="PROSITE" id="PS51192"/>
    </source>
</evidence>
<dbReference type="EMBL" id="JAACJJ010000002">
    <property type="protein sequence ID" value="KAF5329445.1"/>
    <property type="molecule type" value="Genomic_DNA"/>
</dbReference>
<evidence type="ECO:0000256" key="6">
    <source>
        <dbReference type="PROSITE-ProRule" id="PRU00175"/>
    </source>
</evidence>
<feature type="compositionally biased region" description="Basic and acidic residues" evidence="7">
    <location>
        <begin position="735"/>
        <end position="753"/>
    </location>
</feature>
<keyword evidence="4" id="KW-0347">Helicase</keyword>
<comment type="caution">
    <text evidence="11">The sequence shown here is derived from an EMBL/GenBank/DDBJ whole genome shotgun (WGS) entry which is preliminary data.</text>
</comment>
<name>A0A8H5BU56_9AGAR</name>
<dbReference type="PROSITE" id="PS51194">
    <property type="entry name" value="HELICASE_CTER"/>
    <property type="match status" value="1"/>
</dbReference>
<keyword evidence="12" id="KW-1185">Reference proteome</keyword>
<dbReference type="Gene3D" id="3.30.40.10">
    <property type="entry name" value="Zinc/RING finger domain, C3HC4 (zinc finger)"/>
    <property type="match status" value="1"/>
</dbReference>
<evidence type="ECO:0000256" key="4">
    <source>
        <dbReference type="ARBA" id="ARBA00022806"/>
    </source>
</evidence>
<dbReference type="Pfam" id="PF00271">
    <property type="entry name" value="Helicase_C"/>
    <property type="match status" value="1"/>
</dbReference>
<evidence type="ECO:0000313" key="11">
    <source>
        <dbReference type="EMBL" id="KAF5329445.1"/>
    </source>
</evidence>
<dbReference type="InterPro" id="IPR001841">
    <property type="entry name" value="Znf_RING"/>
</dbReference>
<feature type="domain" description="RING-type" evidence="8">
    <location>
        <begin position="541"/>
        <end position="611"/>
    </location>
</feature>
<evidence type="ECO:0000313" key="12">
    <source>
        <dbReference type="Proteomes" id="UP000567179"/>
    </source>
</evidence>
<sequence>MGVAPKASGSKLFDALDRTFAADSRSSSPNGDTDTDVDVDADATKGLDDFFEKKYGGPARRDRVDQLEALRVAQENQLASQDNVMGLAAALVAPAVGGSFHLNYDDQTPLRSMDVGGPDQQQRLADFVTKSIENTANDLTVKGAMKKLGLNSASDLLPGVEVRLLNHQAIGVAWMVEKERSNDKGGILADDMGLGKTVQMIATMAVNQPKADDPQTTLVVVPAALLQQWKDEIDSKTNGMFTVHVHHGKDKLKTVKEVKSKDVVVTSYQTLCQDFNVPKNLDIAPEDEEEYIRDHGGILSQVKFYRVIADEAQFIRNRGTRASFSLALIKSKLRWMLTGTPVTNTLADIYGLLRFGRFRPWNDWNDFNGHIAKVQYEDAPLAGARAQAILKPILLRRTKDSELEGQPLLQLPSKHIEIVKLKFTPEEREVYDIFEKRTKIQVNRFMRNGSMVKNHAFILVMILRLRQVCCHPYLILSLANGFEDPSMLVGSDSDKELSRAKKVMGVAWAIGIQKRFMERKASIELVDFDDIGDDSEPEPTCPNCRDLYVNDSGRVLACGHEICFECTLELSNSAIVHDGIFGYGTEKENLAAEKEFEAANAKGLRPCPTCKKMMEMKGSKVFKSYAFEPSPEEVDSYVRKQRKEKERRAHAARGGRLTKKERSPSPEMDDSDSSAEKPSDSDEEMPDVNEVFAKMNSMKKGKGKKVVKDESSDEEMADIIPRKSSSKLPSFTKRKVVDDSDKDSDLDVIDHSKARVKRQRGSSPMSSDVDVKGKGKAKSSGQDGPSDAVLRSWNRADEDLVPSTKMLALLRYLKEWDASGDKTICYSQWTSMLDLIETLLSRYGIRSLRFDGKMDRSSRDKCLATFKQVGGPRIILISTKCGSVGLNLVSANRIVNMDLSWNYAAEAQAYDRCHRIGQEKEVHVKRLVVEDTIEDRMLRLQDVKTGLAEAALGEGTGGKLHKLSVKDIKFLFGMNKAPAGDANAPGNSSPPHH</sequence>
<dbReference type="SMART" id="SM00487">
    <property type="entry name" value="DEXDc"/>
    <property type="match status" value="1"/>
</dbReference>
<keyword evidence="5" id="KW-0067">ATP-binding</keyword>
<reference evidence="11 12" key="1">
    <citation type="journal article" date="2020" name="ISME J.">
        <title>Uncovering the hidden diversity of litter-decomposition mechanisms in mushroom-forming fungi.</title>
        <authorList>
            <person name="Floudas D."/>
            <person name="Bentzer J."/>
            <person name="Ahren D."/>
            <person name="Johansson T."/>
            <person name="Persson P."/>
            <person name="Tunlid A."/>
        </authorList>
    </citation>
    <scope>NUCLEOTIDE SEQUENCE [LARGE SCALE GENOMIC DNA]</scope>
    <source>
        <strain evidence="11 12">CBS 101986</strain>
    </source>
</reference>
<evidence type="ECO:0000256" key="7">
    <source>
        <dbReference type="SAM" id="MobiDB-lite"/>
    </source>
</evidence>
<keyword evidence="6" id="KW-0863">Zinc-finger</keyword>
<dbReference type="AlphaFoldDB" id="A0A8H5BU56"/>
<evidence type="ECO:0000259" key="8">
    <source>
        <dbReference type="PROSITE" id="PS50089"/>
    </source>
</evidence>
<proteinExistence type="inferred from homology"/>
<evidence type="ECO:0000256" key="5">
    <source>
        <dbReference type="ARBA" id="ARBA00022840"/>
    </source>
</evidence>
<gene>
    <name evidence="11" type="ORF">D9619_009161</name>
</gene>
<keyword evidence="6" id="KW-0479">Metal-binding</keyword>
<dbReference type="PANTHER" id="PTHR45626:SF16">
    <property type="entry name" value="ATP-DEPENDENT HELICASE ULS1"/>
    <property type="match status" value="1"/>
</dbReference>
<dbReference type="InterPro" id="IPR014001">
    <property type="entry name" value="Helicase_ATP-bd"/>
</dbReference>
<feature type="domain" description="Helicase ATP-binding" evidence="9">
    <location>
        <begin position="177"/>
        <end position="359"/>
    </location>
</feature>
<dbReference type="GO" id="GO:0005737">
    <property type="term" value="C:cytoplasm"/>
    <property type="evidence" value="ECO:0007669"/>
    <property type="project" value="TreeGrafter"/>
</dbReference>
<dbReference type="Gene3D" id="3.40.50.10810">
    <property type="entry name" value="Tandem AAA-ATPase domain"/>
    <property type="match status" value="1"/>
</dbReference>
<dbReference type="Pfam" id="PF00176">
    <property type="entry name" value="SNF2-rel_dom"/>
    <property type="match status" value="1"/>
</dbReference>
<dbReference type="CDD" id="cd18793">
    <property type="entry name" value="SF2_C_SNF"/>
    <property type="match status" value="1"/>
</dbReference>
<dbReference type="GO" id="GO:0000724">
    <property type="term" value="P:double-strand break repair via homologous recombination"/>
    <property type="evidence" value="ECO:0007669"/>
    <property type="project" value="TreeGrafter"/>
</dbReference>
<dbReference type="PROSITE" id="PS50089">
    <property type="entry name" value="ZF_RING_2"/>
    <property type="match status" value="1"/>
</dbReference>
<evidence type="ECO:0000256" key="1">
    <source>
        <dbReference type="ARBA" id="ARBA00007025"/>
    </source>
</evidence>
<dbReference type="SMART" id="SM00490">
    <property type="entry name" value="HELICc"/>
    <property type="match status" value="1"/>
</dbReference>